<dbReference type="InterPro" id="IPR026593">
    <property type="entry name" value="SecY"/>
</dbReference>
<dbReference type="SUPFAM" id="SSF103491">
    <property type="entry name" value="Preprotein translocase SecY subunit"/>
    <property type="match status" value="1"/>
</dbReference>
<accession>A0A2S0KLS2</accession>
<evidence type="ECO:0000256" key="13">
    <source>
        <dbReference type="RuleBase" id="RU004349"/>
    </source>
</evidence>
<dbReference type="PROSITE" id="PS00755">
    <property type="entry name" value="SECY_1"/>
    <property type="match status" value="1"/>
</dbReference>
<keyword evidence="5 10" id="KW-0653">Protein transport</keyword>
<dbReference type="InterPro" id="IPR023201">
    <property type="entry name" value="SecY_dom_sf"/>
</dbReference>
<sequence length="434" mass="47680">MSSIGNTLKKAINVPELRKRIFYTLLIIIIYRVGAHIPVPGINRVAFTNLINSFGQLGQMMDIISGGALASVSIFSLGVQPYITASIIIQLLTVAIPSLESLAQQGETGRKKIQKITRYTAVGLAAVMSFSFWFATRSASVSNLPMWLNAILVISTFTAGTMIVTWLGESINGNGVGNGVSIIIFTGIIAKIPDMLRALWYTVRAWDVNNNWGPIVATVLLLVFIVAALALLSFVIFVQLAERRIPVQYSKRVVGRKQYGGQSSYLPIKVNQSGVMPVIFASAIASLPSLLVSLFWHNSNNGVVNFFRTFGANPLYYVIMALLILMFTFFYSLISFNPIEISNNLQKNGGYIPGIRPGRPTSEFIQNTSNRLNWFDALFLIIVTLLPTLIGTITNTSAIWMGGTSIIIIVGVCVELQNQLESEMTMKSYKGFLK</sequence>
<keyword evidence="7 10" id="KW-0811">Translocation</keyword>
<feature type="transmembrane region" description="Helical" evidence="10">
    <location>
        <begin position="315"/>
        <end position="334"/>
    </location>
</feature>
<dbReference type="InterPro" id="IPR002208">
    <property type="entry name" value="SecY/SEC61-alpha"/>
</dbReference>
<reference evidence="15" key="1">
    <citation type="submission" date="2018-02" db="EMBL/GenBank/DDBJ databases">
        <authorList>
            <person name="Holder M.E."/>
            <person name="Ajami N.J."/>
            <person name="Petrosino J.F."/>
        </authorList>
    </citation>
    <scope>NUCLEOTIDE SEQUENCE [LARGE SCALE GENOMIC DNA]</scope>
    <source>
        <strain evidence="15">CCUG 47711</strain>
    </source>
</reference>
<dbReference type="GO" id="GO:0005886">
    <property type="term" value="C:plasma membrane"/>
    <property type="evidence" value="ECO:0007669"/>
    <property type="project" value="UniProtKB-SubCell"/>
</dbReference>
<evidence type="ECO:0000313" key="14">
    <source>
        <dbReference type="EMBL" id="AVM41964.1"/>
    </source>
</evidence>
<feature type="transmembrane region" description="Helical" evidence="10">
    <location>
        <begin position="399"/>
        <end position="417"/>
    </location>
</feature>
<dbReference type="PRINTS" id="PR00303">
    <property type="entry name" value="SECYTRNLCASE"/>
</dbReference>
<dbReference type="GO" id="GO:0006605">
    <property type="term" value="P:protein targeting"/>
    <property type="evidence" value="ECO:0007669"/>
    <property type="project" value="UniProtKB-UniRule"/>
</dbReference>
<dbReference type="FunFam" id="1.10.3370.10:FF:000001">
    <property type="entry name" value="Preprotein translocase subunit SecY"/>
    <property type="match status" value="1"/>
</dbReference>
<name>A0A2S0KLS2_9FIRM</name>
<evidence type="ECO:0000256" key="1">
    <source>
        <dbReference type="ARBA" id="ARBA00004141"/>
    </source>
</evidence>
<dbReference type="Proteomes" id="UP000237947">
    <property type="component" value="Chromosome"/>
</dbReference>
<dbReference type="Gene3D" id="1.10.3370.10">
    <property type="entry name" value="SecY subunit domain"/>
    <property type="match status" value="1"/>
</dbReference>
<evidence type="ECO:0000313" key="15">
    <source>
        <dbReference type="Proteomes" id="UP000237947"/>
    </source>
</evidence>
<evidence type="ECO:0000256" key="6">
    <source>
        <dbReference type="ARBA" id="ARBA00022989"/>
    </source>
</evidence>
<protein>
    <recommendedName>
        <fullName evidence="9 10">Protein translocase subunit SecY</fullName>
    </recommendedName>
</protein>
<feature type="transmembrane region" description="Helical" evidence="10">
    <location>
        <begin position="274"/>
        <end position="295"/>
    </location>
</feature>
<feature type="transmembrane region" description="Helical" evidence="10">
    <location>
        <begin position="63"/>
        <end position="96"/>
    </location>
</feature>
<dbReference type="EMBL" id="CP027226">
    <property type="protein sequence ID" value="AVM41964.1"/>
    <property type="molecule type" value="Genomic_DNA"/>
</dbReference>
<dbReference type="PROSITE" id="PS00756">
    <property type="entry name" value="SECY_2"/>
    <property type="match status" value="1"/>
</dbReference>
<feature type="transmembrane region" description="Helical" evidence="10">
    <location>
        <begin position="175"/>
        <end position="192"/>
    </location>
</feature>
<dbReference type="AlphaFoldDB" id="A0A2S0KLS2"/>
<dbReference type="PIRSF" id="PIRSF004557">
    <property type="entry name" value="SecY"/>
    <property type="match status" value="1"/>
</dbReference>
<evidence type="ECO:0000256" key="10">
    <source>
        <dbReference type="HAMAP-Rule" id="MF_01465"/>
    </source>
</evidence>
<feature type="transmembrane region" description="Helical" evidence="10">
    <location>
        <begin position="212"/>
        <end position="238"/>
    </location>
</feature>
<feature type="transmembrane region" description="Helical" evidence="10">
    <location>
        <begin position="374"/>
        <end position="393"/>
    </location>
</feature>
<keyword evidence="15" id="KW-1185">Reference proteome</keyword>
<dbReference type="PANTHER" id="PTHR10906">
    <property type="entry name" value="SECY/SEC61-ALPHA FAMILY MEMBER"/>
    <property type="match status" value="1"/>
</dbReference>
<evidence type="ECO:0000256" key="3">
    <source>
        <dbReference type="ARBA" id="ARBA00022448"/>
    </source>
</evidence>
<comment type="subcellular location">
    <subcellularLocation>
        <location evidence="10">Cell membrane</location>
        <topology evidence="10">Multi-pass membrane protein</topology>
    </subcellularLocation>
    <subcellularLocation>
        <location evidence="1 12">Membrane</location>
        <topology evidence="1 12">Multi-pass membrane protein</topology>
    </subcellularLocation>
</comment>
<keyword evidence="3 10" id="KW-0813">Transport</keyword>
<dbReference type="OrthoDB" id="9809248at2"/>
<dbReference type="KEGG" id="fsa:C5Q98_01345"/>
<proteinExistence type="inferred from homology"/>
<dbReference type="RefSeq" id="WP_106011950.1">
    <property type="nucleotide sequence ID" value="NZ_CP027226.1"/>
</dbReference>
<comment type="function">
    <text evidence="10 11">The central subunit of the protein translocation channel SecYEG. Consists of two halves formed by TMs 1-5 and 6-10. These two domains form a lateral gate at the front which open onto the bilayer between TMs 2 and 7, and are clamped together by SecE at the back. The channel is closed by both a pore ring composed of hydrophobic SecY resides and a short helix (helix 2A) on the extracellular side of the membrane which forms a plug. The plug probably moves laterally to allow the channel to open. The ring and the pore may move independently.</text>
</comment>
<keyword evidence="4 10" id="KW-0812">Transmembrane</keyword>
<keyword evidence="6 10" id="KW-1133">Transmembrane helix</keyword>
<dbReference type="InterPro" id="IPR030659">
    <property type="entry name" value="SecY_CS"/>
</dbReference>
<comment type="subunit">
    <text evidence="10">Component of the Sec protein translocase complex. Heterotrimer consisting of SecY, SecE and SecG subunits. The heterotrimers can form oligomers, although 1 heterotrimer is thought to be able to translocate proteins. Interacts with the ribosome. Interacts with SecDF, and other proteins may be involved. Interacts with SecA.</text>
</comment>
<evidence type="ECO:0000256" key="11">
    <source>
        <dbReference type="RuleBase" id="RU000537"/>
    </source>
</evidence>
<feature type="transmembrane region" description="Helical" evidence="10">
    <location>
        <begin position="147"/>
        <end position="168"/>
    </location>
</feature>
<feature type="transmembrane region" description="Helical" evidence="10">
    <location>
        <begin position="21"/>
        <end position="43"/>
    </location>
</feature>
<dbReference type="NCBIfam" id="TIGR00967">
    <property type="entry name" value="3a0501s007"/>
    <property type="match status" value="1"/>
</dbReference>
<dbReference type="HAMAP" id="MF_01465">
    <property type="entry name" value="SecY"/>
    <property type="match status" value="1"/>
</dbReference>
<dbReference type="GO" id="GO:0043952">
    <property type="term" value="P:protein transport by the Sec complex"/>
    <property type="evidence" value="ECO:0007669"/>
    <property type="project" value="UniProtKB-UniRule"/>
</dbReference>
<evidence type="ECO:0000256" key="4">
    <source>
        <dbReference type="ARBA" id="ARBA00022692"/>
    </source>
</evidence>
<evidence type="ECO:0000256" key="8">
    <source>
        <dbReference type="ARBA" id="ARBA00023136"/>
    </source>
</evidence>
<feature type="transmembrane region" description="Helical" evidence="10">
    <location>
        <begin position="116"/>
        <end position="135"/>
    </location>
</feature>
<evidence type="ECO:0000256" key="9">
    <source>
        <dbReference type="ARBA" id="ARBA00039733"/>
    </source>
</evidence>
<organism evidence="14 15">
    <name type="scientific">Fastidiosipila sanguinis</name>
    <dbReference type="NCBI Taxonomy" id="236753"/>
    <lineage>
        <taxon>Bacteria</taxon>
        <taxon>Bacillati</taxon>
        <taxon>Bacillota</taxon>
        <taxon>Clostridia</taxon>
        <taxon>Eubacteriales</taxon>
        <taxon>Oscillospiraceae</taxon>
        <taxon>Fastidiosipila</taxon>
    </lineage>
</organism>
<dbReference type="GO" id="GO:0065002">
    <property type="term" value="P:intracellular protein transmembrane transport"/>
    <property type="evidence" value="ECO:0007669"/>
    <property type="project" value="UniProtKB-UniRule"/>
</dbReference>
<evidence type="ECO:0000256" key="5">
    <source>
        <dbReference type="ARBA" id="ARBA00022927"/>
    </source>
</evidence>
<keyword evidence="8 10" id="KW-0472">Membrane</keyword>
<evidence type="ECO:0000256" key="12">
    <source>
        <dbReference type="RuleBase" id="RU003484"/>
    </source>
</evidence>
<evidence type="ECO:0000256" key="7">
    <source>
        <dbReference type="ARBA" id="ARBA00023010"/>
    </source>
</evidence>
<gene>
    <name evidence="10" type="primary">secY</name>
    <name evidence="14" type="ORF">C5Q98_01345</name>
</gene>
<comment type="similarity">
    <text evidence="2 10 13">Belongs to the SecY/SEC61-alpha family.</text>
</comment>
<dbReference type="Pfam" id="PF00344">
    <property type="entry name" value="SecY"/>
    <property type="match status" value="1"/>
</dbReference>
<evidence type="ECO:0000256" key="2">
    <source>
        <dbReference type="ARBA" id="ARBA00005751"/>
    </source>
</evidence>
<keyword evidence="10" id="KW-1003">Cell membrane</keyword>